<keyword evidence="3" id="KW-1185">Reference proteome</keyword>
<gene>
    <name evidence="2" type="ORF">C3L33_16497</name>
</gene>
<organism evidence="2 3">
    <name type="scientific">Rhododendron williamsianum</name>
    <dbReference type="NCBI Taxonomy" id="262921"/>
    <lineage>
        <taxon>Eukaryota</taxon>
        <taxon>Viridiplantae</taxon>
        <taxon>Streptophyta</taxon>
        <taxon>Embryophyta</taxon>
        <taxon>Tracheophyta</taxon>
        <taxon>Spermatophyta</taxon>
        <taxon>Magnoliopsida</taxon>
        <taxon>eudicotyledons</taxon>
        <taxon>Gunneridae</taxon>
        <taxon>Pentapetalae</taxon>
        <taxon>asterids</taxon>
        <taxon>Ericales</taxon>
        <taxon>Ericaceae</taxon>
        <taxon>Ericoideae</taxon>
        <taxon>Rhodoreae</taxon>
        <taxon>Rhododendron</taxon>
    </lineage>
</organism>
<dbReference type="Proteomes" id="UP000428333">
    <property type="component" value="Linkage Group LG10"/>
</dbReference>
<sequence length="86" mass="9979">MAGQFKKERTGQFKKRDRATWESGEPSKRKSYLPPGKQFLITRNGTRLYLLLWSQFVQEVMCCSSCVVVLASFVSNLLQNFITNKR</sequence>
<feature type="region of interest" description="Disordered" evidence="1">
    <location>
        <begin position="1"/>
        <end position="31"/>
    </location>
</feature>
<dbReference type="OrthoDB" id="1584384at2759"/>
<evidence type="ECO:0000313" key="2">
    <source>
        <dbReference type="EMBL" id="KAE9451607.1"/>
    </source>
</evidence>
<name>A0A6A4L9S8_9ERIC</name>
<dbReference type="AlphaFoldDB" id="A0A6A4L9S8"/>
<feature type="non-terminal residue" evidence="2">
    <location>
        <position position="1"/>
    </location>
</feature>
<protein>
    <submittedName>
        <fullName evidence="2">Uncharacterized protein</fullName>
    </submittedName>
</protein>
<evidence type="ECO:0000256" key="1">
    <source>
        <dbReference type="SAM" id="MobiDB-lite"/>
    </source>
</evidence>
<feature type="compositionally biased region" description="Basic and acidic residues" evidence="1">
    <location>
        <begin position="1"/>
        <end position="11"/>
    </location>
</feature>
<comment type="caution">
    <text evidence="2">The sequence shown here is derived from an EMBL/GenBank/DDBJ whole genome shotgun (WGS) entry which is preliminary data.</text>
</comment>
<accession>A0A6A4L9S8</accession>
<reference evidence="2 3" key="1">
    <citation type="journal article" date="2019" name="Genome Biol. Evol.">
        <title>The Rhododendron genome and chromosomal organization provide insight into shared whole-genome duplications across the heath family (Ericaceae).</title>
        <authorList>
            <person name="Soza V.L."/>
            <person name="Lindsley D."/>
            <person name="Waalkes A."/>
            <person name="Ramage E."/>
            <person name="Patwardhan R.P."/>
            <person name="Burton J.N."/>
            <person name="Adey A."/>
            <person name="Kumar A."/>
            <person name="Qiu R."/>
            <person name="Shendure J."/>
            <person name="Hall B."/>
        </authorList>
    </citation>
    <scope>NUCLEOTIDE SEQUENCE [LARGE SCALE GENOMIC DNA]</scope>
    <source>
        <strain evidence="2">RSF 1966-606</strain>
    </source>
</reference>
<dbReference type="EMBL" id="QEFC01002704">
    <property type="protein sequence ID" value="KAE9451607.1"/>
    <property type="molecule type" value="Genomic_DNA"/>
</dbReference>
<evidence type="ECO:0000313" key="3">
    <source>
        <dbReference type="Proteomes" id="UP000428333"/>
    </source>
</evidence>
<proteinExistence type="predicted"/>